<keyword evidence="4" id="KW-1185">Reference proteome</keyword>
<proteinExistence type="predicted"/>
<dbReference type="Proteomes" id="UP000523821">
    <property type="component" value="Unassembled WGS sequence"/>
</dbReference>
<reference evidence="3 4" key="1">
    <citation type="submission" date="2020-08" db="EMBL/GenBank/DDBJ databases">
        <title>Genomic Encyclopedia of Type Strains, Phase IV (KMG-IV): sequencing the most valuable type-strain genomes for metagenomic binning, comparative biology and taxonomic classification.</title>
        <authorList>
            <person name="Goeker M."/>
        </authorList>
    </citation>
    <scope>NUCLEOTIDE SEQUENCE [LARGE SCALE GENOMIC DNA]</scope>
    <source>
        <strain evidence="3 4">DSM 16268</strain>
    </source>
</reference>
<protein>
    <submittedName>
        <fullName evidence="3">Uncharacterized protein</fullName>
    </submittedName>
</protein>
<keyword evidence="2" id="KW-0472">Membrane</keyword>
<evidence type="ECO:0000313" key="4">
    <source>
        <dbReference type="Proteomes" id="UP000523821"/>
    </source>
</evidence>
<gene>
    <name evidence="3" type="ORF">GGQ63_003920</name>
</gene>
<organism evidence="3 4">
    <name type="scientific">Prosthecomicrobium pneumaticum</name>
    <dbReference type="NCBI Taxonomy" id="81895"/>
    <lineage>
        <taxon>Bacteria</taxon>
        <taxon>Pseudomonadati</taxon>
        <taxon>Pseudomonadota</taxon>
        <taxon>Alphaproteobacteria</taxon>
        <taxon>Hyphomicrobiales</taxon>
        <taxon>Kaistiaceae</taxon>
        <taxon>Prosthecomicrobium</taxon>
    </lineage>
</organism>
<sequence>MTEVRTSDALRHEIDSGRTGDKIAFPDPAAAPLGTDDEAAGVPPSAAAIAHAAAAETRQGGTAAPAASNETARAIDGAETERRENRRWLIAGTLIVLGVIALAAAVLLSV</sequence>
<evidence type="ECO:0000256" key="2">
    <source>
        <dbReference type="SAM" id="Phobius"/>
    </source>
</evidence>
<feature type="transmembrane region" description="Helical" evidence="2">
    <location>
        <begin position="88"/>
        <end position="108"/>
    </location>
</feature>
<feature type="compositionally biased region" description="Basic and acidic residues" evidence="1">
    <location>
        <begin position="1"/>
        <end position="21"/>
    </location>
</feature>
<name>A0A7W9FQ51_9HYPH</name>
<dbReference type="EMBL" id="JACHOO010000010">
    <property type="protein sequence ID" value="MBB5754828.1"/>
    <property type="molecule type" value="Genomic_DNA"/>
</dbReference>
<evidence type="ECO:0000256" key="1">
    <source>
        <dbReference type="SAM" id="MobiDB-lite"/>
    </source>
</evidence>
<comment type="caution">
    <text evidence="3">The sequence shown here is derived from an EMBL/GenBank/DDBJ whole genome shotgun (WGS) entry which is preliminary data.</text>
</comment>
<evidence type="ECO:0000313" key="3">
    <source>
        <dbReference type="EMBL" id="MBB5754828.1"/>
    </source>
</evidence>
<feature type="compositionally biased region" description="Low complexity" evidence="1">
    <location>
        <begin position="40"/>
        <end position="55"/>
    </location>
</feature>
<dbReference type="RefSeq" id="WP_183858257.1">
    <property type="nucleotide sequence ID" value="NZ_JACHOO010000010.1"/>
</dbReference>
<keyword evidence="2" id="KW-0812">Transmembrane</keyword>
<dbReference type="AlphaFoldDB" id="A0A7W9FQ51"/>
<feature type="region of interest" description="Disordered" evidence="1">
    <location>
        <begin position="1"/>
        <end position="82"/>
    </location>
</feature>
<accession>A0A7W9FQ51</accession>
<keyword evidence="2" id="KW-1133">Transmembrane helix</keyword>